<feature type="domain" description="Peptidase C14 caspase" evidence="2">
    <location>
        <begin position="97"/>
        <end position="229"/>
    </location>
</feature>
<dbReference type="Proteomes" id="UP000250266">
    <property type="component" value="Unassembled WGS sequence"/>
</dbReference>
<feature type="region of interest" description="Disordered" evidence="1">
    <location>
        <begin position="25"/>
        <end position="49"/>
    </location>
</feature>
<proteinExistence type="predicted"/>
<feature type="compositionally biased region" description="Basic and acidic residues" evidence="1">
    <location>
        <begin position="422"/>
        <end position="439"/>
    </location>
</feature>
<evidence type="ECO:0000259" key="2">
    <source>
        <dbReference type="Pfam" id="PF00656"/>
    </source>
</evidence>
<protein>
    <recommendedName>
        <fullName evidence="2">Peptidase C14 caspase domain-containing protein</fullName>
    </recommendedName>
</protein>
<keyword evidence="4" id="KW-1185">Reference proteome</keyword>
<feature type="region of interest" description="Disordered" evidence="1">
    <location>
        <begin position="394"/>
        <end position="458"/>
    </location>
</feature>
<dbReference type="AlphaFoldDB" id="A0A8E2EBA3"/>
<gene>
    <name evidence="3" type="ORF">K432DRAFT_297177</name>
</gene>
<dbReference type="OrthoDB" id="4760831at2759"/>
<dbReference type="GO" id="GO:0004197">
    <property type="term" value="F:cysteine-type endopeptidase activity"/>
    <property type="evidence" value="ECO:0007669"/>
    <property type="project" value="InterPro"/>
</dbReference>
<evidence type="ECO:0000313" key="3">
    <source>
        <dbReference type="EMBL" id="OCK80678.1"/>
    </source>
</evidence>
<reference evidence="3 4" key="1">
    <citation type="journal article" date="2016" name="Nat. Commun.">
        <title>Ectomycorrhizal ecology is imprinted in the genome of the dominant symbiotic fungus Cenococcum geophilum.</title>
        <authorList>
            <consortium name="DOE Joint Genome Institute"/>
            <person name="Peter M."/>
            <person name="Kohler A."/>
            <person name="Ohm R.A."/>
            <person name="Kuo A."/>
            <person name="Krutzmann J."/>
            <person name="Morin E."/>
            <person name="Arend M."/>
            <person name="Barry K.W."/>
            <person name="Binder M."/>
            <person name="Choi C."/>
            <person name="Clum A."/>
            <person name="Copeland A."/>
            <person name="Grisel N."/>
            <person name="Haridas S."/>
            <person name="Kipfer T."/>
            <person name="LaButti K."/>
            <person name="Lindquist E."/>
            <person name="Lipzen A."/>
            <person name="Maire R."/>
            <person name="Meier B."/>
            <person name="Mihaltcheva S."/>
            <person name="Molinier V."/>
            <person name="Murat C."/>
            <person name="Poggeler S."/>
            <person name="Quandt C.A."/>
            <person name="Sperisen C."/>
            <person name="Tritt A."/>
            <person name="Tisserant E."/>
            <person name="Crous P.W."/>
            <person name="Henrissat B."/>
            <person name="Nehls U."/>
            <person name="Egli S."/>
            <person name="Spatafora J.W."/>
            <person name="Grigoriev I.V."/>
            <person name="Martin F.M."/>
        </authorList>
    </citation>
    <scope>NUCLEOTIDE SEQUENCE [LARGE SCALE GENOMIC DNA]</scope>
    <source>
        <strain evidence="3 4">CBS 459.81</strain>
    </source>
</reference>
<dbReference type="GO" id="GO:0006508">
    <property type="term" value="P:proteolysis"/>
    <property type="evidence" value="ECO:0007669"/>
    <property type="project" value="InterPro"/>
</dbReference>
<name>A0A8E2EBA3_9PEZI</name>
<organism evidence="3 4">
    <name type="scientific">Lepidopterella palustris CBS 459.81</name>
    <dbReference type="NCBI Taxonomy" id="1314670"/>
    <lineage>
        <taxon>Eukaryota</taxon>
        <taxon>Fungi</taxon>
        <taxon>Dikarya</taxon>
        <taxon>Ascomycota</taxon>
        <taxon>Pezizomycotina</taxon>
        <taxon>Dothideomycetes</taxon>
        <taxon>Pleosporomycetidae</taxon>
        <taxon>Mytilinidiales</taxon>
        <taxon>Argynnaceae</taxon>
        <taxon>Lepidopterella</taxon>
    </lineage>
</organism>
<dbReference type="Pfam" id="PF00656">
    <property type="entry name" value="Peptidase_C14"/>
    <property type="match status" value="1"/>
</dbReference>
<evidence type="ECO:0000313" key="4">
    <source>
        <dbReference type="Proteomes" id="UP000250266"/>
    </source>
</evidence>
<feature type="compositionally biased region" description="Polar residues" evidence="1">
    <location>
        <begin position="36"/>
        <end position="45"/>
    </location>
</feature>
<dbReference type="Gene3D" id="3.40.50.1460">
    <property type="match status" value="1"/>
</dbReference>
<sequence length="458" mass="52471">MESNTSPNEVQYPLGDRVIHANIQSIKPEGPIDNGEATSSASQSKLSDEEKAALERASEMQLCWDESIARNMDLPDYYRNVAVLMIKWSDELDELKTRAEVEELEALFQNSFNYNTKVVELNVSKKPQHQLNTHLNVFVEEHDGPDNLMIVYYTGHGKYRDKEKYLELTATTDTKVKKGLNVAAQANWNMAEEALRAKTVDSDVLTILDTCFSSNIAKGVTEETRTYELLSACGLDSTTAAPGENSFTRALIDSLKELLRDHQSFTTSQLNQKILLQPARRDTPSILWNRLNNHDRKIRLAPLKPICQRNLKAFPIHPPNAYLTLRFALRDEYLNRQQIEYLTRHLAKVFTNKAMVGIRRIDWLGIRKPARTGHFGRAALAMFACAQWKKVTKRKRQERLLQQHPTPEPDSQFRPPSRKRTHDGMDVDSEDKPHPKREQLCISRDQPSQRMDPLTPPT</sequence>
<dbReference type="EMBL" id="KV744950">
    <property type="protein sequence ID" value="OCK80678.1"/>
    <property type="molecule type" value="Genomic_DNA"/>
</dbReference>
<dbReference type="InterPro" id="IPR011600">
    <property type="entry name" value="Pept_C14_caspase"/>
</dbReference>
<accession>A0A8E2EBA3</accession>
<evidence type="ECO:0000256" key="1">
    <source>
        <dbReference type="SAM" id="MobiDB-lite"/>
    </source>
</evidence>